<protein>
    <submittedName>
        <fullName evidence="3">Predicted protein</fullName>
    </submittedName>
</protein>
<organism evidence="4">
    <name type="scientific">Leptosphaeria maculans (strain JN3 / isolate v23.1.3 / race Av1-4-5-6-7-8)</name>
    <name type="common">Blackleg fungus</name>
    <name type="synonym">Phoma lingam</name>
    <dbReference type="NCBI Taxonomy" id="985895"/>
    <lineage>
        <taxon>Eukaryota</taxon>
        <taxon>Fungi</taxon>
        <taxon>Dikarya</taxon>
        <taxon>Ascomycota</taxon>
        <taxon>Pezizomycotina</taxon>
        <taxon>Dothideomycetes</taxon>
        <taxon>Pleosporomycetidae</taxon>
        <taxon>Pleosporales</taxon>
        <taxon>Pleosporineae</taxon>
        <taxon>Leptosphaeriaceae</taxon>
        <taxon>Plenodomus</taxon>
        <taxon>Plenodomus lingam/Leptosphaeria maculans species complex</taxon>
    </lineage>
</organism>
<dbReference type="STRING" id="985895.E4ZQU5"/>
<feature type="region of interest" description="Disordered" evidence="2">
    <location>
        <begin position="526"/>
        <end position="547"/>
    </location>
</feature>
<evidence type="ECO:0000313" key="4">
    <source>
        <dbReference type="Proteomes" id="UP000002668"/>
    </source>
</evidence>
<dbReference type="OMA" id="KFRWADE"/>
<feature type="region of interest" description="Disordered" evidence="2">
    <location>
        <begin position="460"/>
        <end position="504"/>
    </location>
</feature>
<feature type="coiled-coil region" evidence="1">
    <location>
        <begin position="244"/>
        <end position="299"/>
    </location>
</feature>
<proteinExistence type="predicted"/>
<feature type="compositionally biased region" description="Low complexity" evidence="2">
    <location>
        <begin position="685"/>
        <end position="710"/>
    </location>
</feature>
<sequence length="1108" mass="119026">MQYADPDTPEHWPTVKPIVNGVIGAYATSLFLDWLRCGKDGERRDIQHAELLRAITKAGAARPRPVRLAFSAIVGAEISPIPVGSDRETVRLEEVIKGLRSRYEGDIELLNKERVEIGVRLRAAEEAYKMEREEEEVAAADALARLKTACEAELKRQSESVEVRLVEVEESYQMKREQEEAAAAAELARLKTAHEAELKHQSEALKAQAHKESATSVASVREQVLKECEVRFNAKLAATTKALEEQHEISLDNAQQDAESARAANTAHQETITQTENALKRAESTCLSLQQQLATANTELSSSSAALNLKLAAATAESKKSAAALQTAQVALQTSAERETQLTACLDSSEIRTQDAVQEARMAKELMNKVSAALKHKGDKLDAATKMQAAQEKEIAELKALLRDITISTPEAAIPASTPLTNAGSTVVPEKQKDAEDAGIASSVSVGVQGAPSVLETTAPLPAKTADSAPITTSPLPSGETGALDAQNTPVQKKKKVDWGDSDDEGWSPIAAFEEFKDRIEGAKGVTTPFVPPRDVESNGLLEGDGTVVRDTPRRPSAAEKKKFELLMGPYHFTPETGFVSPETLEFARKVGVDVDGLGSGGVASMTALVPRRSKKAKEKYEEIMAGFGWDAGEASSKTEDTQHPELESANSPPKTKKLDDTSNAPAVLPLSEFSTKPAASTAEPKSTPKTAAPKSTTSTPAPKSTASSPAPKPTPSSPAPKPTQPPSNPNEWNPPPKPTSIQHHKICHNCSTPFYHPSATHDPQNHLRHRGIFRKHIAHCKNQFRTCENQGCGKVMSNDWFYGTHQKECRKATLAKGLKLHDPKALREKQAAREAENRKREEARRGEKRVVGESAGEVLGLATGAATGLPGGFGAAHPGARVFEFTGVGEKNLRSSKYAVEFGKGLTTSGSTTPAPSTPAPTTPAPSTPTPPTPTPSTSTPTPSTSTPTPSTSTPTPSTSTPTPSTSTPTPSTSTPTPTPTTRPKPRTISPSSLRQEPGIHSIDANVNPDATVTCICEHCKQTINLPFSKTDRGWLVWDWTAHKKVCGGGVQKTTPKGERPTGVDKKEHIARFSTLSTELLLINRQSVPRFTAYKFEMHRSPRTPAP</sequence>
<feature type="compositionally biased region" description="Low complexity" evidence="2">
    <location>
        <begin position="937"/>
        <end position="977"/>
    </location>
</feature>
<dbReference type="InParanoid" id="E4ZQU5"/>
<dbReference type="EMBL" id="FP929116">
    <property type="protein sequence ID" value="CBX94100.1"/>
    <property type="molecule type" value="Genomic_DNA"/>
</dbReference>
<keyword evidence="1" id="KW-0175">Coiled coil</keyword>
<evidence type="ECO:0000313" key="3">
    <source>
        <dbReference type="EMBL" id="CBX94100.1"/>
    </source>
</evidence>
<gene>
    <name evidence="3" type="ORF">LEMA_P037740.1</name>
</gene>
<evidence type="ECO:0000256" key="2">
    <source>
        <dbReference type="SAM" id="MobiDB-lite"/>
    </source>
</evidence>
<dbReference type="GeneID" id="13283928"/>
<dbReference type="AlphaFoldDB" id="E4ZQU5"/>
<feature type="region of interest" description="Disordered" evidence="2">
    <location>
        <begin position="416"/>
        <end position="438"/>
    </location>
</feature>
<accession>E4ZQU5</accession>
<evidence type="ECO:0000256" key="1">
    <source>
        <dbReference type="SAM" id="Coils"/>
    </source>
</evidence>
<feature type="region of interest" description="Disordered" evidence="2">
    <location>
        <begin position="632"/>
        <end position="745"/>
    </location>
</feature>
<feature type="compositionally biased region" description="Pro residues" evidence="2">
    <location>
        <begin position="917"/>
        <end position="936"/>
    </location>
</feature>
<dbReference type="OrthoDB" id="10692202at2759"/>
<dbReference type="VEuPathDB" id="FungiDB:LEMA_P037740.1"/>
<feature type="compositionally biased region" description="Basic and acidic residues" evidence="2">
    <location>
        <begin position="637"/>
        <end position="647"/>
    </location>
</feature>
<dbReference type="HOGENOM" id="CLU_282139_0_0_1"/>
<reference evidence="4" key="1">
    <citation type="journal article" date="2011" name="Nat. Commun.">
        <title>Effector diversification within compartments of the Leptosphaeria maculans genome affected by Repeat-Induced Point mutations.</title>
        <authorList>
            <person name="Rouxel T."/>
            <person name="Grandaubert J."/>
            <person name="Hane J.K."/>
            <person name="Hoede C."/>
            <person name="van de Wouw A.P."/>
            <person name="Couloux A."/>
            <person name="Dominguez V."/>
            <person name="Anthouard V."/>
            <person name="Bally P."/>
            <person name="Bourras S."/>
            <person name="Cozijnsen A.J."/>
            <person name="Ciuffetti L.M."/>
            <person name="Degrave A."/>
            <person name="Dilmaghani A."/>
            <person name="Duret L."/>
            <person name="Fudal I."/>
            <person name="Goodwin S.B."/>
            <person name="Gout L."/>
            <person name="Glaser N."/>
            <person name="Linglin J."/>
            <person name="Kema G.H.J."/>
            <person name="Lapalu N."/>
            <person name="Lawrence C.B."/>
            <person name="May K."/>
            <person name="Meyer M."/>
            <person name="Ollivier B."/>
            <person name="Poulain J."/>
            <person name="Schoch C.L."/>
            <person name="Simon A."/>
            <person name="Spatafora J.W."/>
            <person name="Stachowiak A."/>
            <person name="Turgeon B.G."/>
            <person name="Tyler B.M."/>
            <person name="Vincent D."/>
            <person name="Weissenbach J."/>
            <person name="Amselem J."/>
            <person name="Quesneville H."/>
            <person name="Oliver R.P."/>
            <person name="Wincker P."/>
            <person name="Balesdent M.-H."/>
            <person name="Howlett B.J."/>
        </authorList>
    </citation>
    <scope>NUCLEOTIDE SEQUENCE [LARGE SCALE GENOMIC DNA]</scope>
    <source>
        <strain evidence="4">JN3 / isolate v23.1.3 / race Av1-4-5-6-7-8</strain>
    </source>
</reference>
<name>E4ZQU5_LEPMJ</name>
<dbReference type="Proteomes" id="UP000002668">
    <property type="component" value="Genome"/>
</dbReference>
<feature type="region of interest" description="Disordered" evidence="2">
    <location>
        <begin position="906"/>
        <end position="1003"/>
    </location>
</feature>
<feature type="region of interest" description="Disordered" evidence="2">
    <location>
        <begin position="828"/>
        <end position="852"/>
    </location>
</feature>
<feature type="compositionally biased region" description="Low complexity" evidence="2">
    <location>
        <begin position="985"/>
        <end position="994"/>
    </location>
</feature>
<keyword evidence="4" id="KW-1185">Reference proteome</keyword>
<feature type="compositionally biased region" description="Pro residues" evidence="2">
    <location>
        <begin position="711"/>
        <end position="739"/>
    </location>
</feature>